<dbReference type="AlphaFoldDB" id="A0A3A8I441"/>
<dbReference type="InterPro" id="IPR029072">
    <property type="entry name" value="YebC-like"/>
</dbReference>
<dbReference type="Pfam" id="PF01709">
    <property type="entry name" value="Transcrip_reg"/>
    <property type="match status" value="1"/>
</dbReference>
<feature type="domain" description="TACO1/YebC-like N-terminal" evidence="8">
    <location>
        <begin position="5"/>
        <end position="74"/>
    </location>
</feature>
<dbReference type="GO" id="GO:0005829">
    <property type="term" value="C:cytosol"/>
    <property type="evidence" value="ECO:0007669"/>
    <property type="project" value="TreeGrafter"/>
</dbReference>
<evidence type="ECO:0000259" key="8">
    <source>
        <dbReference type="Pfam" id="PF20772"/>
    </source>
</evidence>
<dbReference type="Gene3D" id="3.30.70.980">
    <property type="match status" value="2"/>
</dbReference>
<gene>
    <name evidence="9" type="ORF">HMI49_00595</name>
</gene>
<proteinExistence type="inferred from homology"/>
<organism evidence="9 10">
    <name type="scientific">Corallococcus exercitus</name>
    <dbReference type="NCBI Taxonomy" id="2316736"/>
    <lineage>
        <taxon>Bacteria</taxon>
        <taxon>Pseudomonadati</taxon>
        <taxon>Myxococcota</taxon>
        <taxon>Myxococcia</taxon>
        <taxon>Myxococcales</taxon>
        <taxon>Cystobacterineae</taxon>
        <taxon>Myxococcaceae</taxon>
        <taxon>Corallococcus</taxon>
    </lineage>
</organism>
<dbReference type="GO" id="GO:0003677">
    <property type="term" value="F:DNA binding"/>
    <property type="evidence" value="ECO:0007669"/>
    <property type="project" value="UniProtKB-UniRule"/>
</dbReference>
<evidence type="ECO:0000256" key="4">
    <source>
        <dbReference type="ARBA" id="ARBA00023125"/>
    </source>
</evidence>
<dbReference type="EMBL" id="JABFJV010000002">
    <property type="protein sequence ID" value="NOK31699.1"/>
    <property type="molecule type" value="Genomic_DNA"/>
</dbReference>
<keyword evidence="5 6" id="KW-0804">Transcription</keyword>
<evidence type="ECO:0000313" key="10">
    <source>
        <dbReference type="Proteomes" id="UP000563426"/>
    </source>
</evidence>
<keyword evidence="10" id="KW-1185">Reference proteome</keyword>
<keyword evidence="3 6" id="KW-0805">Transcription regulation</keyword>
<dbReference type="Gene3D" id="1.10.10.200">
    <property type="match status" value="1"/>
</dbReference>
<keyword evidence="2 6" id="KW-0963">Cytoplasm</keyword>
<evidence type="ECO:0000259" key="7">
    <source>
        <dbReference type="Pfam" id="PF01709"/>
    </source>
</evidence>
<evidence type="ECO:0000256" key="6">
    <source>
        <dbReference type="HAMAP-Rule" id="MF_00693"/>
    </source>
</evidence>
<dbReference type="PANTHER" id="PTHR12532">
    <property type="entry name" value="TRANSLATIONAL ACTIVATOR OF CYTOCHROME C OXIDASE 1"/>
    <property type="match status" value="1"/>
</dbReference>
<protein>
    <recommendedName>
        <fullName evidence="6">Probable transcriptional regulatory protein HMI49_00595</fullName>
    </recommendedName>
</protein>
<dbReference type="Proteomes" id="UP000563426">
    <property type="component" value="Unassembled WGS sequence"/>
</dbReference>
<dbReference type="OrthoDB" id="9781053at2"/>
<evidence type="ECO:0000313" key="9">
    <source>
        <dbReference type="EMBL" id="NOK31699.1"/>
    </source>
</evidence>
<feature type="domain" description="TACO1/YebC-like second and third" evidence="7">
    <location>
        <begin position="79"/>
        <end position="241"/>
    </location>
</feature>
<evidence type="ECO:0000256" key="5">
    <source>
        <dbReference type="ARBA" id="ARBA00023163"/>
    </source>
</evidence>
<dbReference type="Pfam" id="PF20772">
    <property type="entry name" value="TACO1_YebC_N"/>
    <property type="match status" value="1"/>
</dbReference>
<sequence>MGRIFETRKATMFARWNKMAKVFTRITKDIVIAVKAGGPNIESNPALRRAVQNARAANMPKTNVDAAIKRASGQDQADYQILLYEGYAPHGVGILVEAATDNVTRTVANVRFPFTKLGGSMGTAGSVSRLFEHMGAIRLDAEGVNAEELELELIDHGLEEMGETTGEKGEKQLLLRCKFADFGKLMSAIEAKGIAPVSTQSEYIPLPGTLKELPEEQATEVLKLVDMLEQDDDVQHVFHNLA</sequence>
<dbReference type="SUPFAM" id="SSF75625">
    <property type="entry name" value="YebC-like"/>
    <property type="match status" value="1"/>
</dbReference>
<evidence type="ECO:0000256" key="2">
    <source>
        <dbReference type="ARBA" id="ARBA00022490"/>
    </source>
</evidence>
<comment type="subcellular location">
    <subcellularLocation>
        <location evidence="6">Cytoplasm</location>
    </subcellularLocation>
</comment>
<dbReference type="InterPro" id="IPR017856">
    <property type="entry name" value="Integrase-like_N"/>
</dbReference>
<dbReference type="FunFam" id="1.10.10.200:FF:000004">
    <property type="entry name" value="Probable transcriptional regulatory protein BSBG_02618"/>
    <property type="match status" value="1"/>
</dbReference>
<reference evidence="9 10" key="1">
    <citation type="submission" date="2020-05" db="EMBL/GenBank/DDBJ databases">
        <authorList>
            <person name="Whitworth D."/>
        </authorList>
    </citation>
    <scope>NUCLEOTIDE SEQUENCE [LARGE SCALE GENOMIC DNA]</scope>
    <source>
        <strain evidence="9 10">AB043B</strain>
    </source>
</reference>
<dbReference type="NCBIfam" id="TIGR01033">
    <property type="entry name" value="YebC/PmpR family DNA-binding transcriptional regulator"/>
    <property type="match status" value="1"/>
</dbReference>
<dbReference type="InterPro" id="IPR049083">
    <property type="entry name" value="TACO1_YebC_N"/>
</dbReference>
<keyword evidence="4 6" id="KW-0238">DNA-binding</keyword>
<dbReference type="NCBIfam" id="NF009044">
    <property type="entry name" value="PRK12378.1"/>
    <property type="match status" value="1"/>
</dbReference>
<dbReference type="RefSeq" id="WP_120525910.1">
    <property type="nucleotide sequence ID" value="NZ_JABFJV010000002.1"/>
</dbReference>
<dbReference type="HAMAP" id="MF_00693">
    <property type="entry name" value="Transcrip_reg_TACO1"/>
    <property type="match status" value="1"/>
</dbReference>
<dbReference type="InterPro" id="IPR026564">
    <property type="entry name" value="Transcrip_reg_TACO1-like_dom3"/>
</dbReference>
<dbReference type="PANTHER" id="PTHR12532:SF6">
    <property type="entry name" value="TRANSCRIPTIONAL REGULATORY PROTEIN YEBC-RELATED"/>
    <property type="match status" value="1"/>
</dbReference>
<dbReference type="InterPro" id="IPR002876">
    <property type="entry name" value="Transcrip_reg_TACO1-like"/>
</dbReference>
<evidence type="ECO:0000256" key="3">
    <source>
        <dbReference type="ARBA" id="ARBA00023015"/>
    </source>
</evidence>
<accession>A0A3A8I441</accession>
<dbReference type="InterPro" id="IPR048300">
    <property type="entry name" value="TACO1_YebC-like_2nd/3rd_dom"/>
</dbReference>
<comment type="caution">
    <text evidence="9">The sequence shown here is derived from an EMBL/GenBank/DDBJ whole genome shotgun (WGS) entry which is preliminary data.</text>
</comment>
<evidence type="ECO:0000256" key="1">
    <source>
        <dbReference type="ARBA" id="ARBA00008724"/>
    </source>
</evidence>
<name>A0A3A8I441_9BACT</name>
<comment type="similarity">
    <text evidence="1 6">Belongs to the TACO1 family.</text>
</comment>
<dbReference type="GO" id="GO:0006355">
    <property type="term" value="P:regulation of DNA-templated transcription"/>
    <property type="evidence" value="ECO:0007669"/>
    <property type="project" value="UniProtKB-UniRule"/>
</dbReference>